<evidence type="ECO:0000256" key="1">
    <source>
        <dbReference type="SAM" id="Phobius"/>
    </source>
</evidence>
<reference evidence="2 3" key="1">
    <citation type="submission" date="2014-01" db="EMBL/GenBank/DDBJ databases">
        <title>Genome sequence and analysis of Xanthomonas arboricola pv. pruni.</title>
        <authorList>
            <person name="Fujikawa T."/>
            <person name="Nakazono-Nagaoka E."/>
        </authorList>
    </citation>
    <scope>NUCLEOTIDE SEQUENCE [LARGE SCALE GENOMIC DNA]</scope>
    <source>
        <strain evidence="3">MAFF 311562</strain>
    </source>
</reference>
<accession>W4S4W3</accession>
<dbReference type="Proteomes" id="UP000019143">
    <property type="component" value="Unassembled WGS sequence"/>
</dbReference>
<keyword evidence="1" id="KW-0472">Membrane</keyword>
<evidence type="ECO:0000313" key="2">
    <source>
        <dbReference type="EMBL" id="GAE51556.1"/>
    </source>
</evidence>
<gene>
    <name evidence="2" type="ORF">XPU_3088</name>
</gene>
<organism evidence="2 3">
    <name type="scientific">Xanthomonas arboricola pv. pruni str. MAFF 311562</name>
    <dbReference type="NCBI Taxonomy" id="1414836"/>
    <lineage>
        <taxon>Bacteria</taxon>
        <taxon>Pseudomonadati</taxon>
        <taxon>Pseudomonadota</taxon>
        <taxon>Gammaproteobacteria</taxon>
        <taxon>Lysobacterales</taxon>
        <taxon>Lysobacteraceae</taxon>
        <taxon>Xanthomonas</taxon>
    </lineage>
</organism>
<dbReference type="AlphaFoldDB" id="W4S4W3"/>
<proteinExistence type="predicted"/>
<feature type="transmembrane region" description="Helical" evidence="1">
    <location>
        <begin position="45"/>
        <end position="64"/>
    </location>
</feature>
<name>W4S4W3_9XANT</name>
<dbReference type="PROSITE" id="PS51257">
    <property type="entry name" value="PROKAR_LIPOPROTEIN"/>
    <property type="match status" value="1"/>
</dbReference>
<protein>
    <submittedName>
        <fullName evidence="2">Uncharacterized protein</fullName>
    </submittedName>
</protein>
<keyword evidence="1" id="KW-1133">Transmembrane helix</keyword>
<comment type="caution">
    <text evidence="2">The sequence shown here is derived from an EMBL/GenBank/DDBJ whole genome shotgun (WGS) entry which is preliminary data.</text>
</comment>
<keyword evidence="1" id="KW-0812">Transmembrane</keyword>
<sequence length="153" mass="17228">MRPSPENREMNRQSRLAPWIYVLAVVAASGCIATLAWAGEIQSKDLALALLALLSTFFGAQFAFRLGERRELEKEVQRRISAINRSLLVLGAQHNEIRTMKKELEKFEKDVDCALGMNAFVPPDTIGLSQKIDDLDFLIDSSDPNLIFKIHIE</sequence>
<dbReference type="EMBL" id="BAVB01000304">
    <property type="protein sequence ID" value="GAE51556.1"/>
    <property type="molecule type" value="Genomic_DNA"/>
</dbReference>
<evidence type="ECO:0000313" key="3">
    <source>
        <dbReference type="Proteomes" id="UP000019143"/>
    </source>
</evidence>
<feature type="transmembrane region" description="Helical" evidence="1">
    <location>
        <begin position="20"/>
        <end position="39"/>
    </location>
</feature>